<dbReference type="SUPFAM" id="SSF47336">
    <property type="entry name" value="ACP-like"/>
    <property type="match status" value="1"/>
</dbReference>
<keyword evidence="6" id="KW-1185">Reference proteome</keyword>
<proteinExistence type="inferred from homology"/>
<dbReference type="SUPFAM" id="SSF51735">
    <property type="entry name" value="NAD(P)-binding Rossmann-fold domains"/>
    <property type="match status" value="2"/>
</dbReference>
<dbReference type="InterPro" id="IPR036291">
    <property type="entry name" value="NAD(P)-bd_dom_sf"/>
</dbReference>
<feature type="domain" description="Carrier" evidence="4">
    <location>
        <begin position="1749"/>
        <end position="1824"/>
    </location>
</feature>
<dbReference type="Pfam" id="PF08659">
    <property type="entry name" value="KR"/>
    <property type="match status" value="1"/>
</dbReference>
<protein>
    <recommendedName>
        <fullName evidence="4">Carrier domain-containing protein</fullName>
    </recommendedName>
</protein>
<sequence>MTLSQLLMTLKQLNVKLVLEQEKLHIDAPKGILNNELKQALTQYREALINYLKPPMISLFENLAYFAEKTPEAIAVIDSEGQQLTYAELEKKTNQLAHFLHQHHLTKNRQIGLYTHPSLARIIGLLGVLKAESACFVWHPDYVLPNTQQKHIQRLDAVLTQDDLFAHLFPMAGDKLLNLSDPHWSDYPDTPPTYLSQPFDLQTIAYQIYTSENMVMAISHRAAWQRLNELQHLHPLSVTTTLLHNTLLHREVGFWEILWPLQHGATIVIAGRDVISTLREQAVNVAFLTPPQLVCLSELLNELPNLQVIIGCGQVLAQYVAQKCLHLRPDIHLYHLFTTPEAEPVLSYCCEIMPENEEVTGFVPLMPPFSSDHLQIVDRFMQPTPTGVVGELSLLARCHAYDLTHPQVETLLRTHKRARWLEGNRLELLGGTERYAWHQGLRINLNTIETLLLREPSVSECVVLEKNTSQVTDTVLIAFIVSQSGFSAQRLQQFLWDQAATSSQLPDYYVSLTNLPRLSNGAVDEALLLSLPIFDEKITNKKNTKWAMIQHDCILTTPPLHLSQLLPAHLLPKNSFHSTVHSVSDKVKLDSDSSVIPERPLAFSDGGALTLPQDAPLTLTEALLRTAKNHPNKGIIYVENSDTVIFQSYADLLQQARQILAGLQAKGLKQGDRVILQVQHLRDHFSSFWACVLGGFTPLTVAIAPTYRSKNAVVNKLYNIWTLLEQPVILTSDNLYAEIAQLKELFNDNQINLLSVDTLKSYSSEQAVLYPANPDDIMFYQLSSGSTGTPKCIQERHYSLVCHIHGSQQFNGYCSDDVSLNWLPRDHVVPILTYHLKDTYLGCQQIQLKTEHVLNDPLWWLTYLERYRVTHSWSPNFGFKLVSDRLKQLKEPRHFDLSAIKFLMNAGEQVTRLVVQDFLEMTAPFGITAQRIQPAFGMAEVCTCMTYHNDFDLNQGVIRVAKSTLDRDLQFTDPTDTHGIDFIHLGPPMRGVQIRIADHENKTVKEGVIGRFQIRGEVVTPGYVNNDAANTESFVGENWFNSGDLGFILNGCLTLTGRLKEMIIVRGANFYCYEIEDVVNSIDGVEPTFTGTCAVNNEHEGTEGLAIFFVPKAFTGDITPAIKALIDTIRRQVSQTLGISPAIIIPLKQNEFPKTTSGKIQRAQLKTNLLSGNYQTILHQIDVAQANDQTLPDCFYRPIWQLAHIYSQQSSQNILAILVFSNQVEWVTAIANHFKNAVVNVQAGDCFQKLNSYCYQINPTQPSDYVQLFSALAEQKMLFNRIVHCWSYENSTLPFSFDQAQYYGIHSVRYLLRAILPFQDTLLTVDGYYLPRLLVISRHTQIVFEQEPLHYYHAHLPALLKTLAQELMGLTLKHLDLSHETTGGLLKILAAEFNSVHSAVEIAWRQQQRWLPFLQKVSFQAPDNHYSLPLKTTGFYLITGGLGGIAAKIAQELLQQNGYHLLLIGRKEKTSLTPEQQQQYRQLQQQAKAHDCHLAYVCADITDLDSLRTVISHYQNDWQLPLLGAWHLAGVYEERLLIEYDDSAWQLAMAAKINGALVLHELLQHSEQPFIVYFSSVLSHFSGAMIGAYACANRFLERFAYYQRQQGIDSRCFSWSTWQELGMSAGYQGKAALEARGMLSLSLTQGLHAVNIALWHQLPYVLIGLNGQQPFVRAHRLIPCQLTQCLTLYYDKNYSELAEIKQPWYDHFGTALIYEKVALEQLPLTEQGECDKAALLALTLQEHHSTPIAPRSALEQRLLSIWQRVLKQNNMGVMDNFFQLGGHSLLAMHLMTEIQNEFKVTLPLSVLFAQPTVAHLAEKLSQMETSVLMPSEQEHLWVYFSEIAPSSSKPLLFCFPGLTGNPIYLQTLANYLQPDIDLLSIQTPKIEEKTVEALAAFYLKMIRQKQATGPYYLSGHSFGSYLAFEIAQQLLAQGETVAQLIVMDIQAPVPAFALTDTMPLDTFQWLKKWQTLLMRLSGKTLLIPLDDQTTLSDELAKNVAFDWLKQSELLPDNADQTQAESILSIFQTNTMAYYRYQSPAKWQGTLHLLHCQHTVSGRMDEAKTNDSVPVDLYWQSLCDRAVNVQFIAGEHFTMTKEPYVRTLAEKIKELLGVKLK</sequence>
<accession>A0A251XA62</accession>
<dbReference type="OrthoDB" id="9803968at2"/>
<dbReference type="Gene3D" id="3.40.50.12780">
    <property type="entry name" value="N-terminal domain of ligase-like"/>
    <property type="match status" value="2"/>
</dbReference>
<dbReference type="InterPro" id="IPR049490">
    <property type="entry name" value="C883_1060-like_KR_N"/>
</dbReference>
<dbReference type="Gene3D" id="3.40.50.1820">
    <property type="entry name" value="alpha/beta hydrolase"/>
    <property type="match status" value="1"/>
</dbReference>
<comment type="caution">
    <text evidence="5">The sequence shown here is derived from an EMBL/GenBank/DDBJ whole genome shotgun (WGS) entry which is preliminary data.</text>
</comment>
<dbReference type="PROSITE" id="PS50075">
    <property type="entry name" value="CARRIER"/>
    <property type="match status" value="1"/>
</dbReference>
<evidence type="ECO:0000313" key="6">
    <source>
        <dbReference type="Proteomes" id="UP000194798"/>
    </source>
</evidence>
<dbReference type="InterPro" id="IPR045851">
    <property type="entry name" value="AMP-bd_C_sf"/>
</dbReference>
<evidence type="ECO:0000256" key="3">
    <source>
        <dbReference type="ARBA" id="ARBA00022553"/>
    </source>
</evidence>
<evidence type="ECO:0000313" key="5">
    <source>
        <dbReference type="EMBL" id="OUD15234.1"/>
    </source>
</evidence>
<dbReference type="Pfam" id="PF00975">
    <property type="entry name" value="Thioesterase"/>
    <property type="match status" value="1"/>
</dbReference>
<dbReference type="Pfam" id="PF00550">
    <property type="entry name" value="PP-binding"/>
    <property type="match status" value="1"/>
</dbReference>
<evidence type="ECO:0000259" key="4">
    <source>
        <dbReference type="PROSITE" id="PS50075"/>
    </source>
</evidence>
<dbReference type="Pfam" id="PF00501">
    <property type="entry name" value="AMP-binding"/>
    <property type="match status" value="2"/>
</dbReference>
<dbReference type="PANTHER" id="PTHR44845">
    <property type="entry name" value="CARRIER DOMAIN-CONTAINING PROTEIN"/>
    <property type="match status" value="1"/>
</dbReference>
<dbReference type="PANTHER" id="PTHR44845:SF6">
    <property type="entry name" value="BETA-ALANINE-ACTIVATING ENZYME"/>
    <property type="match status" value="1"/>
</dbReference>
<dbReference type="InterPro" id="IPR020845">
    <property type="entry name" value="AMP-binding_CS"/>
</dbReference>
<dbReference type="SUPFAM" id="SSF56801">
    <property type="entry name" value="Acetyl-CoA synthetase-like"/>
    <property type="match status" value="2"/>
</dbReference>
<comment type="similarity">
    <text evidence="1">Belongs to the short-chain dehydrogenases/reductases (SDR) family.</text>
</comment>
<dbReference type="InterPro" id="IPR057326">
    <property type="entry name" value="KR_dom"/>
</dbReference>
<dbReference type="InterPro" id="IPR036736">
    <property type="entry name" value="ACP-like_sf"/>
</dbReference>
<dbReference type="RefSeq" id="WP_086486826.1">
    <property type="nucleotide sequence ID" value="NZ_MSLT01000006.1"/>
</dbReference>
<evidence type="ECO:0000256" key="2">
    <source>
        <dbReference type="ARBA" id="ARBA00022450"/>
    </source>
</evidence>
<dbReference type="InterPro" id="IPR029058">
    <property type="entry name" value="AB_hydrolase_fold"/>
</dbReference>
<dbReference type="FunFam" id="1.10.1200.10:FF:000016">
    <property type="entry name" value="Non-ribosomal peptide synthase"/>
    <property type="match status" value="1"/>
</dbReference>
<dbReference type="Proteomes" id="UP000194798">
    <property type="component" value="Unassembled WGS sequence"/>
</dbReference>
<name>A0A251XA62_9GAMM</name>
<reference evidence="5 6" key="1">
    <citation type="submission" date="2016-12" db="EMBL/GenBank/DDBJ databases">
        <title>Thioflexothrix psekupsii D3 genome sequencing and assembly.</title>
        <authorList>
            <person name="Fomenkov A."/>
            <person name="Vincze T."/>
            <person name="Grabovich M."/>
            <person name="Anton B.P."/>
            <person name="Dubinina G."/>
            <person name="Orlova M."/>
            <person name="Belousova E."/>
            <person name="Roberts R.J."/>
        </authorList>
    </citation>
    <scope>NUCLEOTIDE SEQUENCE [LARGE SCALE GENOMIC DNA]</scope>
    <source>
        <strain evidence="5">D3</strain>
    </source>
</reference>
<gene>
    <name evidence="5" type="ORF">TPSD3_01505</name>
</gene>
<keyword evidence="3" id="KW-0597">Phosphoprotein</keyword>
<dbReference type="InterPro" id="IPR013968">
    <property type="entry name" value="PKS_KR"/>
</dbReference>
<dbReference type="SUPFAM" id="SSF53474">
    <property type="entry name" value="alpha/beta-Hydrolases"/>
    <property type="match status" value="1"/>
</dbReference>
<dbReference type="Pfam" id="PF18563">
    <property type="entry name" value="TubC_N"/>
    <property type="match status" value="1"/>
</dbReference>
<dbReference type="CDD" id="cd08953">
    <property type="entry name" value="KR_2_SDR_x"/>
    <property type="match status" value="1"/>
</dbReference>
<dbReference type="InterPro" id="IPR001031">
    <property type="entry name" value="Thioesterase"/>
</dbReference>
<dbReference type="Gene3D" id="3.30.300.30">
    <property type="match status" value="2"/>
</dbReference>
<dbReference type="InterPro" id="IPR042099">
    <property type="entry name" value="ANL_N_sf"/>
</dbReference>
<dbReference type="Gene3D" id="1.10.10.1830">
    <property type="entry name" value="Non-ribosomal peptide synthase, adenylation domain"/>
    <property type="match status" value="1"/>
</dbReference>
<dbReference type="InterPro" id="IPR041464">
    <property type="entry name" value="TubC_N"/>
</dbReference>
<dbReference type="GO" id="GO:0044550">
    <property type="term" value="P:secondary metabolite biosynthetic process"/>
    <property type="evidence" value="ECO:0007669"/>
    <property type="project" value="UniProtKB-ARBA"/>
</dbReference>
<dbReference type="Gene3D" id="3.40.50.720">
    <property type="entry name" value="NAD(P)-binding Rossmann-like Domain"/>
    <property type="match status" value="1"/>
</dbReference>
<dbReference type="Pfam" id="PF21394">
    <property type="entry name" value="Beta-ketacyl_N"/>
    <property type="match status" value="1"/>
</dbReference>
<dbReference type="InterPro" id="IPR009081">
    <property type="entry name" value="PP-bd_ACP"/>
</dbReference>
<dbReference type="InterPro" id="IPR000873">
    <property type="entry name" value="AMP-dep_synth/lig_dom"/>
</dbReference>
<dbReference type="SMART" id="SM00822">
    <property type="entry name" value="PKS_KR"/>
    <property type="match status" value="1"/>
</dbReference>
<dbReference type="InterPro" id="IPR044894">
    <property type="entry name" value="TubC_N_sf"/>
</dbReference>
<dbReference type="PROSITE" id="PS00455">
    <property type="entry name" value="AMP_BINDING"/>
    <property type="match status" value="1"/>
</dbReference>
<keyword evidence="2" id="KW-0596">Phosphopantetheine</keyword>
<evidence type="ECO:0000256" key="1">
    <source>
        <dbReference type="ARBA" id="ARBA00006484"/>
    </source>
</evidence>
<dbReference type="GO" id="GO:0072330">
    <property type="term" value="P:monocarboxylic acid biosynthetic process"/>
    <property type="evidence" value="ECO:0007669"/>
    <property type="project" value="UniProtKB-ARBA"/>
</dbReference>
<organism evidence="5 6">
    <name type="scientific">Thioflexithrix psekupsensis</name>
    <dbReference type="NCBI Taxonomy" id="1570016"/>
    <lineage>
        <taxon>Bacteria</taxon>
        <taxon>Pseudomonadati</taxon>
        <taxon>Pseudomonadota</taxon>
        <taxon>Gammaproteobacteria</taxon>
        <taxon>Thiotrichales</taxon>
        <taxon>Thioflexithrix</taxon>
    </lineage>
</organism>
<dbReference type="Gene3D" id="1.10.1200.10">
    <property type="entry name" value="ACP-like"/>
    <property type="match status" value="1"/>
</dbReference>
<dbReference type="EMBL" id="MSLT01000006">
    <property type="protein sequence ID" value="OUD15234.1"/>
    <property type="molecule type" value="Genomic_DNA"/>
</dbReference>